<dbReference type="EMBL" id="AP025516">
    <property type="protein sequence ID" value="BDD87921.1"/>
    <property type="molecule type" value="Genomic_DNA"/>
</dbReference>
<reference evidence="1 2" key="1">
    <citation type="submission" date="2022-01" db="EMBL/GenBank/DDBJ databases">
        <title>Desulfofustis limnae sp. nov., a novel mesophilic sulfate-reducing bacterium isolated from marsh soil.</title>
        <authorList>
            <person name="Watanabe M."/>
            <person name="Takahashi A."/>
            <person name="Kojima H."/>
            <person name="Fukui M."/>
        </authorList>
    </citation>
    <scope>NUCLEOTIDE SEQUENCE [LARGE SCALE GENOMIC DNA]</scope>
    <source>
        <strain evidence="1 2">PPLL</strain>
    </source>
</reference>
<dbReference type="Proteomes" id="UP000830055">
    <property type="component" value="Chromosome"/>
</dbReference>
<organism evidence="1 2">
    <name type="scientific">Desulfofustis limnaeus</name>
    <dbReference type="NCBI Taxonomy" id="2740163"/>
    <lineage>
        <taxon>Bacteria</taxon>
        <taxon>Pseudomonadati</taxon>
        <taxon>Thermodesulfobacteriota</taxon>
        <taxon>Desulfobulbia</taxon>
        <taxon>Desulfobulbales</taxon>
        <taxon>Desulfocapsaceae</taxon>
        <taxon>Desulfofustis</taxon>
    </lineage>
</organism>
<gene>
    <name evidence="1" type="ORF">DPPLL_22860</name>
</gene>
<accession>A0ABN6M818</accession>
<dbReference type="RefSeq" id="WP_284151322.1">
    <property type="nucleotide sequence ID" value="NZ_AP025516.1"/>
</dbReference>
<name>A0ABN6M818_9BACT</name>
<evidence type="ECO:0000313" key="1">
    <source>
        <dbReference type="EMBL" id="BDD87921.1"/>
    </source>
</evidence>
<protein>
    <submittedName>
        <fullName evidence="1">Uncharacterized protein</fullName>
    </submittedName>
</protein>
<proteinExistence type="predicted"/>
<evidence type="ECO:0000313" key="2">
    <source>
        <dbReference type="Proteomes" id="UP000830055"/>
    </source>
</evidence>
<keyword evidence="2" id="KW-1185">Reference proteome</keyword>
<sequence>MTNTLHRFGTPDTLNNDFIVFAMAAKGFNEQGALDKAKAFLRAAIKYQPINMGNALVNSLYRPEKDLTFIKLYFVGRQQKTTYEKLIDEIPGPGSAAVVFDDPNKVKNFVRDVKQLDLGLSINISALVDDVRNICGEVEITPHAVEYTLGFHGDTSRLPERDTLSLTTMCGHGMVSANFAKKMIDRVKEGRMDPQEAACCMAKFCVCGVFNTTRAMRVLNRVKKGQ</sequence>